<reference evidence="2 3" key="1">
    <citation type="submission" date="2020-05" db="EMBL/GenBank/DDBJ databases">
        <title>Genomic Encyclopedia of Type Strains, Phase IV (KMG-V): Genome sequencing to study the core and pangenomes of soil and plant-associated prokaryotes.</title>
        <authorList>
            <person name="Whitman W."/>
        </authorList>
    </citation>
    <scope>NUCLEOTIDE SEQUENCE [LARGE SCALE GENOMIC DNA]</scope>
    <source>
        <strain evidence="2 3">9A</strain>
    </source>
</reference>
<keyword evidence="3" id="KW-1185">Reference proteome</keyword>
<gene>
    <name evidence="2" type="ORF">HNP98_002765</name>
</gene>
<keyword evidence="1" id="KW-0812">Transmembrane</keyword>
<organism evidence="2 3">
    <name type="scientific">Hymenobacter caeli</name>
    <dbReference type="NCBI Taxonomy" id="2735894"/>
    <lineage>
        <taxon>Bacteria</taxon>
        <taxon>Pseudomonadati</taxon>
        <taxon>Bacteroidota</taxon>
        <taxon>Cytophagia</taxon>
        <taxon>Cytophagales</taxon>
        <taxon>Hymenobacteraceae</taxon>
        <taxon>Hymenobacter</taxon>
    </lineage>
</organism>
<name>A0ABX2FTY4_9BACT</name>
<accession>A0ABX2FTY4</accession>
<dbReference type="EMBL" id="JABSNP010000012">
    <property type="protein sequence ID" value="NRT19929.1"/>
    <property type="molecule type" value="Genomic_DNA"/>
</dbReference>
<evidence type="ECO:0000256" key="1">
    <source>
        <dbReference type="SAM" id="Phobius"/>
    </source>
</evidence>
<protein>
    <submittedName>
        <fullName evidence="2">Uncharacterized protein</fullName>
    </submittedName>
</protein>
<keyword evidence="1" id="KW-0472">Membrane</keyword>
<sequence>MVWAIDTLVMPTVNKAARKILEVFMVIELWLEMEWKWFKMGPFFHGRLLYAKLKARVINFLIIVVLNIISSTLTISILQNLIAINKPLAKN</sequence>
<dbReference type="Proteomes" id="UP000779507">
    <property type="component" value="Unassembled WGS sequence"/>
</dbReference>
<feature type="transmembrane region" description="Helical" evidence="1">
    <location>
        <begin position="57"/>
        <end position="82"/>
    </location>
</feature>
<evidence type="ECO:0000313" key="3">
    <source>
        <dbReference type="Proteomes" id="UP000779507"/>
    </source>
</evidence>
<keyword evidence="1" id="KW-1133">Transmembrane helix</keyword>
<evidence type="ECO:0000313" key="2">
    <source>
        <dbReference type="EMBL" id="NRT19929.1"/>
    </source>
</evidence>
<proteinExistence type="predicted"/>
<comment type="caution">
    <text evidence="2">The sequence shown here is derived from an EMBL/GenBank/DDBJ whole genome shotgun (WGS) entry which is preliminary data.</text>
</comment>